<dbReference type="InterPro" id="IPR001245">
    <property type="entry name" value="Ser-Thr/Tyr_kinase_cat_dom"/>
</dbReference>
<keyword evidence="2" id="KW-0808">Transferase</keyword>
<organism evidence="10 11">
    <name type="scientific">Ostreobium quekettii</name>
    <dbReference type="NCBI Taxonomy" id="121088"/>
    <lineage>
        <taxon>Eukaryota</taxon>
        <taxon>Viridiplantae</taxon>
        <taxon>Chlorophyta</taxon>
        <taxon>core chlorophytes</taxon>
        <taxon>Ulvophyceae</taxon>
        <taxon>TCBD clade</taxon>
        <taxon>Bryopsidales</taxon>
        <taxon>Ostreobineae</taxon>
        <taxon>Ostreobiaceae</taxon>
        <taxon>Ostreobium</taxon>
    </lineage>
</organism>
<dbReference type="PROSITE" id="PS00108">
    <property type="entry name" value="PROTEIN_KINASE_ST"/>
    <property type="match status" value="1"/>
</dbReference>
<keyword evidence="1 7" id="KW-0723">Serine/threonine-protein kinase</keyword>
<evidence type="ECO:0000256" key="4">
    <source>
        <dbReference type="ARBA" id="ARBA00022777"/>
    </source>
</evidence>
<evidence type="ECO:0000256" key="5">
    <source>
        <dbReference type="ARBA" id="ARBA00022840"/>
    </source>
</evidence>
<dbReference type="OrthoDB" id="10261027at2759"/>
<feature type="binding site" evidence="6">
    <location>
        <position position="183"/>
    </location>
    <ligand>
        <name>ATP</name>
        <dbReference type="ChEBI" id="CHEBI:30616"/>
    </ligand>
</feature>
<evidence type="ECO:0000256" key="8">
    <source>
        <dbReference type="SAM" id="MobiDB-lite"/>
    </source>
</evidence>
<evidence type="ECO:0000256" key="6">
    <source>
        <dbReference type="PROSITE-ProRule" id="PRU10141"/>
    </source>
</evidence>
<dbReference type="Gene3D" id="1.10.510.10">
    <property type="entry name" value="Transferase(Phosphotransferase) domain 1"/>
    <property type="match status" value="1"/>
</dbReference>
<name>A0A8S1J4D1_9CHLO</name>
<dbReference type="SMART" id="SM00220">
    <property type="entry name" value="S_TKc"/>
    <property type="match status" value="1"/>
</dbReference>
<dbReference type="InterPro" id="IPR051681">
    <property type="entry name" value="Ser/Thr_Kinases-Pseudokinases"/>
</dbReference>
<dbReference type="CDD" id="cd13999">
    <property type="entry name" value="STKc_MAP3K-like"/>
    <property type="match status" value="1"/>
</dbReference>
<evidence type="ECO:0000256" key="3">
    <source>
        <dbReference type="ARBA" id="ARBA00022741"/>
    </source>
</evidence>
<keyword evidence="3 6" id="KW-0547">Nucleotide-binding</keyword>
<dbReference type="GO" id="GO:0005524">
    <property type="term" value="F:ATP binding"/>
    <property type="evidence" value="ECO:0007669"/>
    <property type="project" value="UniProtKB-UniRule"/>
</dbReference>
<sequence length="470" mass="52300">MATDEIVVAENSNGIEDRGTLVAPGGSQKKLVAASTPNLEDLRAQIEVLQEVNSHLNSEIEHSTYQLDGLREERDAWKKRAQVLCRMLNDKKKEEAEGGSEIRVVQEMPTAEEVEQKCRQVCDSGREEEMVLAGVDTHELVLKGRMGGWLIEADELRRGSIIGEGAFGTTYHGIWRGAQVAVKCVPVQSKEDMISFLREVEALAGIRHPNILPFLGACIVAPTTFWLVCEYMPGGTLGKWLHAEKYVRRPLLKRLQYALEVAQGMLALERCDPPILHRDLKPTNIFIDGSGHARVGDFGLARRLPATNISTLTSETGTYMYMAPEMVRHEVYDSKADVWSWGVMLCELCTNAQPYQGNFWTPIQVAMAVADGKVKPQMPKDIHPALTKLAELCYSQEPSERPSFESVVSEMTAILEVLQAEANAQEGSFFTRIMRRASFSQRGTSFSQSRTESPWDEGIASTTPSLKSLQ</sequence>
<feature type="compositionally biased region" description="Polar residues" evidence="8">
    <location>
        <begin position="460"/>
        <end position="470"/>
    </location>
</feature>
<dbReference type="SUPFAM" id="SSF56112">
    <property type="entry name" value="Protein kinase-like (PK-like)"/>
    <property type="match status" value="1"/>
</dbReference>
<dbReference type="GO" id="GO:0004674">
    <property type="term" value="F:protein serine/threonine kinase activity"/>
    <property type="evidence" value="ECO:0007669"/>
    <property type="project" value="UniProtKB-KW"/>
</dbReference>
<evidence type="ECO:0000259" key="9">
    <source>
        <dbReference type="PROSITE" id="PS50011"/>
    </source>
</evidence>
<dbReference type="InterPro" id="IPR008271">
    <property type="entry name" value="Ser/Thr_kinase_AS"/>
</dbReference>
<dbReference type="Proteomes" id="UP000708148">
    <property type="component" value="Unassembled WGS sequence"/>
</dbReference>
<comment type="caution">
    <text evidence="10">The sequence shown here is derived from an EMBL/GenBank/DDBJ whole genome shotgun (WGS) entry which is preliminary data.</text>
</comment>
<evidence type="ECO:0000256" key="2">
    <source>
        <dbReference type="ARBA" id="ARBA00022679"/>
    </source>
</evidence>
<dbReference type="PANTHER" id="PTHR44329">
    <property type="entry name" value="SERINE/THREONINE-PROTEIN KINASE TNNI3K-RELATED"/>
    <property type="match status" value="1"/>
</dbReference>
<evidence type="ECO:0000256" key="7">
    <source>
        <dbReference type="RuleBase" id="RU000304"/>
    </source>
</evidence>
<feature type="domain" description="Protein kinase" evidence="9">
    <location>
        <begin position="156"/>
        <end position="415"/>
    </location>
</feature>
<keyword evidence="11" id="KW-1185">Reference proteome</keyword>
<dbReference type="EMBL" id="CAJHUC010001318">
    <property type="protein sequence ID" value="CAD7700660.1"/>
    <property type="molecule type" value="Genomic_DNA"/>
</dbReference>
<accession>A0A8S1J4D1</accession>
<comment type="similarity">
    <text evidence="7">Belongs to the protein kinase superfamily.</text>
</comment>
<feature type="region of interest" description="Disordered" evidence="8">
    <location>
        <begin position="440"/>
        <end position="470"/>
    </location>
</feature>
<dbReference type="PANTHER" id="PTHR44329:SF261">
    <property type="entry name" value="ZINC FINGER CONTAINING PROTEIN KINASE-RELATED"/>
    <property type="match status" value="1"/>
</dbReference>
<keyword evidence="4" id="KW-0418">Kinase</keyword>
<keyword evidence="5 6" id="KW-0067">ATP-binding</keyword>
<gene>
    <name evidence="10" type="ORF">OSTQU699_LOCUS6019</name>
</gene>
<evidence type="ECO:0000313" key="11">
    <source>
        <dbReference type="Proteomes" id="UP000708148"/>
    </source>
</evidence>
<dbReference type="InterPro" id="IPR017441">
    <property type="entry name" value="Protein_kinase_ATP_BS"/>
</dbReference>
<dbReference type="PROSITE" id="PS00107">
    <property type="entry name" value="PROTEIN_KINASE_ATP"/>
    <property type="match status" value="1"/>
</dbReference>
<dbReference type="InterPro" id="IPR011009">
    <property type="entry name" value="Kinase-like_dom_sf"/>
</dbReference>
<feature type="compositionally biased region" description="Polar residues" evidence="8">
    <location>
        <begin position="440"/>
        <end position="452"/>
    </location>
</feature>
<evidence type="ECO:0000256" key="1">
    <source>
        <dbReference type="ARBA" id="ARBA00022527"/>
    </source>
</evidence>
<dbReference type="PROSITE" id="PS50011">
    <property type="entry name" value="PROTEIN_KINASE_DOM"/>
    <property type="match status" value="1"/>
</dbReference>
<protein>
    <recommendedName>
        <fullName evidence="9">Protein kinase domain-containing protein</fullName>
    </recommendedName>
</protein>
<proteinExistence type="inferred from homology"/>
<dbReference type="Pfam" id="PF07714">
    <property type="entry name" value="PK_Tyr_Ser-Thr"/>
    <property type="match status" value="1"/>
</dbReference>
<reference evidence="10" key="1">
    <citation type="submission" date="2020-12" db="EMBL/GenBank/DDBJ databases">
        <authorList>
            <person name="Iha C."/>
        </authorList>
    </citation>
    <scope>NUCLEOTIDE SEQUENCE</scope>
</reference>
<dbReference type="AlphaFoldDB" id="A0A8S1J4D1"/>
<evidence type="ECO:0000313" key="10">
    <source>
        <dbReference type="EMBL" id="CAD7700660.1"/>
    </source>
</evidence>
<dbReference type="InterPro" id="IPR000719">
    <property type="entry name" value="Prot_kinase_dom"/>
</dbReference>